<evidence type="ECO:0000313" key="4">
    <source>
        <dbReference type="Proteomes" id="UP000824102"/>
    </source>
</evidence>
<evidence type="ECO:0000313" key="3">
    <source>
        <dbReference type="EMBL" id="HIZ72084.1"/>
    </source>
</evidence>
<sequence length="363" mass="40443">MNELFSKQAGRAAKRRRALNVLAWTAAILALLLVIGAVVCLVMLGLGNQNFYLLGFLALGGMLGAAALGGVGFALFRAFVRAEDTERDLLERADSEESFTVGEGTLATFTEDALVLHGQDREKRERRIRVPYKEMRFFSVLVRHAPRERGEWRVLFEIPSHYLSKKPHKGEPPALIETQGKERLKACIAAHDLVLVGETPAPSDKGKKAAKPEKPQREQRFVLPDAEKRRRQFPFLLLGAGLLVGGIVVAILANRTIGSVLSCFGVYLLIHGVVGYVRARTELVLFREGIWDKKATRAESSYLTWEEIESVSFFEGREGTDKTPEEKPALILTCAYGDHGFTPVKEAYDYLLAHHPEKCRKDA</sequence>
<feature type="compositionally biased region" description="Basic and acidic residues" evidence="1">
    <location>
        <begin position="204"/>
        <end position="220"/>
    </location>
</feature>
<feature type="transmembrane region" description="Helical" evidence="2">
    <location>
        <begin position="233"/>
        <end position="253"/>
    </location>
</feature>
<organism evidence="3 4">
    <name type="scientific">Candidatus Gallimonas intestinavium</name>
    <dbReference type="NCBI Taxonomy" id="2838603"/>
    <lineage>
        <taxon>Bacteria</taxon>
        <taxon>Bacillati</taxon>
        <taxon>Bacillota</taxon>
        <taxon>Clostridia</taxon>
        <taxon>Candidatus Gallimonas</taxon>
    </lineage>
</organism>
<evidence type="ECO:0000256" key="1">
    <source>
        <dbReference type="SAM" id="MobiDB-lite"/>
    </source>
</evidence>
<keyword evidence="2" id="KW-1133">Transmembrane helix</keyword>
<evidence type="ECO:0000256" key="2">
    <source>
        <dbReference type="SAM" id="Phobius"/>
    </source>
</evidence>
<accession>A0A9D2JZX9</accession>
<dbReference type="AlphaFoldDB" id="A0A9D2JZX9"/>
<name>A0A9D2JZX9_9FIRM</name>
<gene>
    <name evidence="3" type="ORF">H9964_00725</name>
</gene>
<reference evidence="3" key="1">
    <citation type="journal article" date="2021" name="PeerJ">
        <title>Extensive microbial diversity within the chicken gut microbiome revealed by metagenomics and culture.</title>
        <authorList>
            <person name="Gilroy R."/>
            <person name="Ravi A."/>
            <person name="Getino M."/>
            <person name="Pursley I."/>
            <person name="Horton D.L."/>
            <person name="Alikhan N.F."/>
            <person name="Baker D."/>
            <person name="Gharbi K."/>
            <person name="Hall N."/>
            <person name="Watson M."/>
            <person name="Adriaenssens E.M."/>
            <person name="Foster-Nyarko E."/>
            <person name="Jarju S."/>
            <person name="Secka A."/>
            <person name="Antonio M."/>
            <person name="Oren A."/>
            <person name="Chaudhuri R.R."/>
            <person name="La Ragione R."/>
            <person name="Hildebrand F."/>
            <person name="Pallen M.J."/>
        </authorList>
    </citation>
    <scope>NUCLEOTIDE SEQUENCE</scope>
    <source>
        <strain evidence="3">ChiW7-2402</strain>
    </source>
</reference>
<feature type="transmembrane region" description="Helical" evidence="2">
    <location>
        <begin position="21"/>
        <end position="46"/>
    </location>
</feature>
<feature type="transmembrane region" description="Helical" evidence="2">
    <location>
        <begin position="52"/>
        <end position="80"/>
    </location>
</feature>
<keyword evidence="2" id="KW-0812">Transmembrane</keyword>
<protein>
    <submittedName>
        <fullName evidence="3">Uncharacterized protein</fullName>
    </submittedName>
</protein>
<dbReference type="EMBL" id="DXBB01000010">
    <property type="protein sequence ID" value="HIZ72084.1"/>
    <property type="molecule type" value="Genomic_DNA"/>
</dbReference>
<feature type="transmembrane region" description="Helical" evidence="2">
    <location>
        <begin position="259"/>
        <end position="277"/>
    </location>
</feature>
<reference evidence="3" key="2">
    <citation type="submission" date="2021-04" db="EMBL/GenBank/DDBJ databases">
        <authorList>
            <person name="Gilroy R."/>
        </authorList>
    </citation>
    <scope>NUCLEOTIDE SEQUENCE</scope>
    <source>
        <strain evidence="3">ChiW7-2402</strain>
    </source>
</reference>
<dbReference type="Proteomes" id="UP000824102">
    <property type="component" value="Unassembled WGS sequence"/>
</dbReference>
<comment type="caution">
    <text evidence="3">The sequence shown here is derived from an EMBL/GenBank/DDBJ whole genome shotgun (WGS) entry which is preliminary data.</text>
</comment>
<feature type="region of interest" description="Disordered" evidence="1">
    <location>
        <begin position="198"/>
        <end position="220"/>
    </location>
</feature>
<proteinExistence type="predicted"/>
<keyword evidence="2" id="KW-0472">Membrane</keyword>